<keyword evidence="6" id="KW-0408">Iron</keyword>
<dbReference type="Gene3D" id="3.40.250.10">
    <property type="entry name" value="Rhodanese-like domain"/>
    <property type="match status" value="1"/>
</dbReference>
<dbReference type="OrthoDB" id="9808002at2"/>
<keyword evidence="5" id="KW-0663">Pyridoxal phosphate</keyword>
<dbReference type="GO" id="GO:0051536">
    <property type="term" value="F:iron-sulfur cluster binding"/>
    <property type="evidence" value="ECO:0007669"/>
    <property type="project" value="UniProtKB-KW"/>
</dbReference>
<keyword evidence="4" id="KW-0479">Metal-binding</keyword>
<reference evidence="11 12" key="1">
    <citation type="submission" date="2013-07" db="EMBL/GenBank/DDBJ databases">
        <title>Comparative Genomic and Metabolomic Analysis of Twelve Strains of Pseudoalteromonas luteoviolacea.</title>
        <authorList>
            <person name="Vynne N.G."/>
            <person name="Mansson M."/>
            <person name="Gram L."/>
        </authorList>
    </citation>
    <scope>NUCLEOTIDE SEQUENCE [LARGE SCALE GENOMIC DNA]</scope>
    <source>
        <strain evidence="11 12">H33</strain>
    </source>
</reference>
<accession>A0A167D6B3</accession>
<dbReference type="Proteomes" id="UP000076503">
    <property type="component" value="Unassembled WGS sequence"/>
</dbReference>
<dbReference type="Gene3D" id="3.90.1150.10">
    <property type="entry name" value="Aspartate Aminotransferase, domain 1"/>
    <property type="match status" value="1"/>
</dbReference>
<sequence>MIPSTHTEFYLDANATTPVLTPILKSVIDAMTDNFGNPSSAHTTGLLAKDLLEQTRIKGKGILGTKEGELLFTSGATEGIQTAVVSSISHHMRTANSTIDKPILMYGATEHKAVPNTLKHWNETLGLHADLVEIPVDKNGKLDHTFIARHVSQAVMICTMAVNNETGVMQDLLKLEEVIRKNNSDVSWLVDCVQALGKISINMDAISIDYAPFSGHKLYAPKGIGFLYVRSGQPYVPFIAGGGQESGMRSGTENLPGIAGLNKLFSLLIEKKGVFYSISQLELHRQMLIEALQDTFPGVSLHAKCEDSVPTTINFSLDHYTSKEIIDLFDAAGIRVSGGSACSSGVSSSFVLEAMGLDEWQCNNAIRLSFGPADTTEFIKSACDAIRSIKPLLSINPIKGDLAKHSSFSWHGVTQLAYQNETSWVFVSQNREAIIINPIGQLIPKLKRIFGEYGICIKACIINNLNKNTKTLIQNITSTFGQSVHIYHDGGHLSPEVLLSGEQWEVRAVASKQGSLGYLYIECRVDLSVIISCSEEAPTSFDSEAGKTVVISKNSIGFYSKEKSNTQNSISANINNNVELQDGLAAINWIQTHDAVVLDVREWAEHKASSHLLSKISQECAAKVINIPASRLVNAVFDGTLSPGTSYLLLCRSGKRSKQQIKMMRSLGFTSLANLTKGLVLL</sequence>
<evidence type="ECO:0000256" key="7">
    <source>
        <dbReference type="ARBA" id="ARBA00023014"/>
    </source>
</evidence>
<dbReference type="AlphaFoldDB" id="A0A167D6B3"/>
<evidence type="ECO:0000313" key="12">
    <source>
        <dbReference type="Proteomes" id="UP000076503"/>
    </source>
</evidence>
<dbReference type="EC" id="2.8.1.7" evidence="3"/>
<keyword evidence="7" id="KW-0411">Iron-sulfur</keyword>
<dbReference type="InterPro" id="IPR015422">
    <property type="entry name" value="PyrdxlP-dep_Trfase_small"/>
</dbReference>
<dbReference type="InterPro" id="IPR001763">
    <property type="entry name" value="Rhodanese-like_dom"/>
</dbReference>
<dbReference type="Pfam" id="PF00266">
    <property type="entry name" value="Aminotran_5"/>
    <property type="match status" value="1"/>
</dbReference>
<proteinExistence type="inferred from homology"/>
<evidence type="ECO:0000256" key="2">
    <source>
        <dbReference type="ARBA" id="ARBA00006490"/>
    </source>
</evidence>
<comment type="caution">
    <text evidence="11">The sequence shown here is derived from an EMBL/GenBank/DDBJ whole genome shotgun (WGS) entry which is preliminary data.</text>
</comment>
<protein>
    <recommendedName>
        <fullName evidence="3">cysteine desulfurase</fullName>
        <ecNumber evidence="3">2.8.1.7</ecNumber>
    </recommendedName>
</protein>
<evidence type="ECO:0000313" key="11">
    <source>
        <dbReference type="EMBL" id="KZN48464.1"/>
    </source>
</evidence>
<dbReference type="Gene3D" id="1.10.260.50">
    <property type="match status" value="1"/>
</dbReference>
<dbReference type="GO" id="GO:0031071">
    <property type="term" value="F:cysteine desulfurase activity"/>
    <property type="evidence" value="ECO:0007669"/>
    <property type="project" value="UniProtKB-EC"/>
</dbReference>
<evidence type="ECO:0000256" key="9">
    <source>
        <dbReference type="RuleBase" id="RU004504"/>
    </source>
</evidence>
<dbReference type="RefSeq" id="WP_063363061.1">
    <property type="nucleotide sequence ID" value="NZ_AUXZ01000091.1"/>
</dbReference>
<organism evidence="11 12">
    <name type="scientific">Pseudoalteromonas luteoviolacea H33</name>
    <dbReference type="NCBI Taxonomy" id="1365251"/>
    <lineage>
        <taxon>Bacteria</taxon>
        <taxon>Pseudomonadati</taxon>
        <taxon>Pseudomonadota</taxon>
        <taxon>Gammaproteobacteria</taxon>
        <taxon>Alteromonadales</taxon>
        <taxon>Pseudoalteromonadaceae</taxon>
        <taxon>Pseudoalteromonas</taxon>
    </lineage>
</organism>
<evidence type="ECO:0000256" key="6">
    <source>
        <dbReference type="ARBA" id="ARBA00023004"/>
    </source>
</evidence>
<dbReference type="GO" id="GO:0046872">
    <property type="term" value="F:metal ion binding"/>
    <property type="evidence" value="ECO:0007669"/>
    <property type="project" value="UniProtKB-KW"/>
</dbReference>
<dbReference type="CDD" id="cd00158">
    <property type="entry name" value="RHOD"/>
    <property type="match status" value="1"/>
</dbReference>
<feature type="domain" description="Rhodanese" evidence="10">
    <location>
        <begin position="591"/>
        <end position="679"/>
    </location>
</feature>
<dbReference type="EMBL" id="AUXZ01000091">
    <property type="protein sequence ID" value="KZN48464.1"/>
    <property type="molecule type" value="Genomic_DNA"/>
</dbReference>
<dbReference type="InterPro" id="IPR000192">
    <property type="entry name" value="Aminotrans_V_dom"/>
</dbReference>
<comment type="catalytic activity">
    <reaction evidence="8">
        <text>(sulfur carrier)-H + L-cysteine = (sulfur carrier)-SH + L-alanine</text>
        <dbReference type="Rhea" id="RHEA:43892"/>
        <dbReference type="Rhea" id="RHEA-COMP:14737"/>
        <dbReference type="Rhea" id="RHEA-COMP:14739"/>
        <dbReference type="ChEBI" id="CHEBI:29917"/>
        <dbReference type="ChEBI" id="CHEBI:35235"/>
        <dbReference type="ChEBI" id="CHEBI:57972"/>
        <dbReference type="ChEBI" id="CHEBI:64428"/>
        <dbReference type="EC" id="2.8.1.7"/>
    </reaction>
</comment>
<dbReference type="PROSITE" id="PS00595">
    <property type="entry name" value="AA_TRANSFER_CLASS_5"/>
    <property type="match status" value="1"/>
</dbReference>
<dbReference type="PANTHER" id="PTHR11601">
    <property type="entry name" value="CYSTEINE DESULFURYLASE FAMILY MEMBER"/>
    <property type="match status" value="1"/>
</dbReference>
<dbReference type="SUPFAM" id="SSF53383">
    <property type="entry name" value="PLP-dependent transferases"/>
    <property type="match status" value="1"/>
</dbReference>
<dbReference type="PANTHER" id="PTHR11601:SF34">
    <property type="entry name" value="CYSTEINE DESULFURASE"/>
    <property type="match status" value="1"/>
</dbReference>
<dbReference type="InterPro" id="IPR015424">
    <property type="entry name" value="PyrdxlP-dep_Trfase"/>
</dbReference>
<dbReference type="InterPro" id="IPR015421">
    <property type="entry name" value="PyrdxlP-dep_Trfase_major"/>
</dbReference>
<comment type="cofactor">
    <cofactor evidence="1 9">
        <name>pyridoxal 5'-phosphate</name>
        <dbReference type="ChEBI" id="CHEBI:597326"/>
    </cofactor>
</comment>
<evidence type="ECO:0000256" key="4">
    <source>
        <dbReference type="ARBA" id="ARBA00022723"/>
    </source>
</evidence>
<evidence type="ECO:0000259" key="10">
    <source>
        <dbReference type="PROSITE" id="PS50206"/>
    </source>
</evidence>
<dbReference type="PATRIC" id="fig|1365251.3.peg.3780"/>
<gene>
    <name evidence="11" type="ORF">N476_21570</name>
</gene>
<dbReference type="SUPFAM" id="SSF52821">
    <property type="entry name" value="Rhodanese/Cell cycle control phosphatase"/>
    <property type="match status" value="1"/>
</dbReference>
<dbReference type="Gene3D" id="3.40.640.10">
    <property type="entry name" value="Type I PLP-dependent aspartate aminotransferase-like (Major domain)"/>
    <property type="match status" value="1"/>
</dbReference>
<evidence type="ECO:0000256" key="8">
    <source>
        <dbReference type="ARBA" id="ARBA00050776"/>
    </source>
</evidence>
<dbReference type="InterPro" id="IPR036873">
    <property type="entry name" value="Rhodanese-like_dom_sf"/>
</dbReference>
<comment type="similarity">
    <text evidence="2">Belongs to the class-V pyridoxal-phosphate-dependent aminotransferase family. NifS/IscS subfamily.</text>
</comment>
<evidence type="ECO:0000256" key="3">
    <source>
        <dbReference type="ARBA" id="ARBA00012239"/>
    </source>
</evidence>
<dbReference type="InterPro" id="IPR020578">
    <property type="entry name" value="Aminotrans_V_PyrdxlP_BS"/>
</dbReference>
<evidence type="ECO:0000256" key="1">
    <source>
        <dbReference type="ARBA" id="ARBA00001933"/>
    </source>
</evidence>
<evidence type="ECO:0000256" key="5">
    <source>
        <dbReference type="ARBA" id="ARBA00022898"/>
    </source>
</evidence>
<dbReference type="PROSITE" id="PS50206">
    <property type="entry name" value="RHODANESE_3"/>
    <property type="match status" value="1"/>
</dbReference>
<name>A0A167D6B3_9GAMM</name>